<accession>A0ABD3CR13</accession>
<feature type="compositionally biased region" description="Polar residues" evidence="1">
    <location>
        <begin position="28"/>
        <end position="40"/>
    </location>
</feature>
<organism evidence="2 3">
    <name type="scientific">Castilleja foliolosa</name>
    <dbReference type="NCBI Taxonomy" id="1961234"/>
    <lineage>
        <taxon>Eukaryota</taxon>
        <taxon>Viridiplantae</taxon>
        <taxon>Streptophyta</taxon>
        <taxon>Embryophyta</taxon>
        <taxon>Tracheophyta</taxon>
        <taxon>Spermatophyta</taxon>
        <taxon>Magnoliopsida</taxon>
        <taxon>eudicotyledons</taxon>
        <taxon>Gunneridae</taxon>
        <taxon>Pentapetalae</taxon>
        <taxon>asterids</taxon>
        <taxon>lamiids</taxon>
        <taxon>Lamiales</taxon>
        <taxon>Orobanchaceae</taxon>
        <taxon>Pedicularideae</taxon>
        <taxon>Castillejinae</taxon>
        <taxon>Castilleja</taxon>
    </lineage>
</organism>
<gene>
    <name evidence="2" type="ORF">CASFOL_025021</name>
</gene>
<proteinExistence type="predicted"/>
<feature type="compositionally biased region" description="Low complexity" evidence="1">
    <location>
        <begin position="81"/>
        <end position="92"/>
    </location>
</feature>
<feature type="region of interest" description="Disordered" evidence="1">
    <location>
        <begin position="58"/>
        <end position="95"/>
    </location>
</feature>
<feature type="region of interest" description="Disordered" evidence="1">
    <location>
        <begin position="22"/>
        <end position="41"/>
    </location>
</feature>
<sequence>MTPTWRFSLLVSLHVVSNSAPHHHHHQTISARSSPSSSKFQPVHAGLGWKLPELPATDSHQPLLLTKPPFTSTRRNHHHQPSTPESSSSSRPESWKLELRSSSTPNWSSDRIPKTLEFLVLIERIAKLGLRSRFLCANRFRAAMAEEEIEYDADLLLHLGGQAFDGVLPSGAQTTIVDVVAGVNAWPESTRGWRRWS</sequence>
<reference evidence="3" key="1">
    <citation type="journal article" date="2024" name="IScience">
        <title>Strigolactones Initiate the Formation of Haustorium-like Structures in Castilleja.</title>
        <authorList>
            <person name="Buerger M."/>
            <person name="Peterson D."/>
            <person name="Chory J."/>
        </authorList>
    </citation>
    <scope>NUCLEOTIDE SEQUENCE [LARGE SCALE GENOMIC DNA]</scope>
</reference>
<protein>
    <submittedName>
        <fullName evidence="2">Uncharacterized protein</fullName>
    </submittedName>
</protein>
<dbReference type="EMBL" id="JAVIJP010000032">
    <property type="protein sequence ID" value="KAL3632037.1"/>
    <property type="molecule type" value="Genomic_DNA"/>
</dbReference>
<keyword evidence="3" id="KW-1185">Reference proteome</keyword>
<evidence type="ECO:0000313" key="3">
    <source>
        <dbReference type="Proteomes" id="UP001632038"/>
    </source>
</evidence>
<evidence type="ECO:0000313" key="2">
    <source>
        <dbReference type="EMBL" id="KAL3632037.1"/>
    </source>
</evidence>
<evidence type="ECO:0000256" key="1">
    <source>
        <dbReference type="SAM" id="MobiDB-lite"/>
    </source>
</evidence>
<comment type="caution">
    <text evidence="2">The sequence shown here is derived from an EMBL/GenBank/DDBJ whole genome shotgun (WGS) entry which is preliminary data.</text>
</comment>
<dbReference type="AlphaFoldDB" id="A0ABD3CR13"/>
<name>A0ABD3CR13_9LAMI</name>
<dbReference type="Proteomes" id="UP001632038">
    <property type="component" value="Unassembled WGS sequence"/>
</dbReference>